<organism evidence="15 16">
    <name type="scientific">Marasmiellus scandens</name>
    <dbReference type="NCBI Taxonomy" id="2682957"/>
    <lineage>
        <taxon>Eukaryota</taxon>
        <taxon>Fungi</taxon>
        <taxon>Dikarya</taxon>
        <taxon>Basidiomycota</taxon>
        <taxon>Agaricomycotina</taxon>
        <taxon>Agaricomycetes</taxon>
        <taxon>Agaricomycetidae</taxon>
        <taxon>Agaricales</taxon>
        <taxon>Marasmiineae</taxon>
        <taxon>Omphalotaceae</taxon>
        <taxon>Marasmiellus</taxon>
    </lineage>
</organism>
<keyword evidence="6" id="KW-0812">Transmembrane</keyword>
<dbReference type="CDD" id="cd11065">
    <property type="entry name" value="CYP64-like"/>
    <property type="match status" value="1"/>
</dbReference>
<evidence type="ECO:0000256" key="3">
    <source>
        <dbReference type="ARBA" id="ARBA00005179"/>
    </source>
</evidence>
<evidence type="ECO:0000256" key="2">
    <source>
        <dbReference type="ARBA" id="ARBA00004167"/>
    </source>
</evidence>
<keyword evidence="8" id="KW-1133">Transmembrane helix</keyword>
<dbReference type="Proteomes" id="UP001498398">
    <property type="component" value="Unassembled WGS sequence"/>
</dbReference>
<keyword evidence="14" id="KW-0732">Signal</keyword>
<feature type="chain" id="PRO_5046655164" description="Cytochrome P450" evidence="14">
    <location>
        <begin position="23"/>
        <end position="519"/>
    </location>
</feature>
<evidence type="ECO:0000256" key="7">
    <source>
        <dbReference type="ARBA" id="ARBA00022723"/>
    </source>
</evidence>
<evidence type="ECO:0000256" key="1">
    <source>
        <dbReference type="ARBA" id="ARBA00001971"/>
    </source>
</evidence>
<comment type="subcellular location">
    <subcellularLocation>
        <location evidence="2">Membrane</location>
        <topology evidence="2">Single-pass membrane protein</topology>
    </subcellularLocation>
</comment>
<dbReference type="PANTHER" id="PTHR46300">
    <property type="entry name" value="P450, PUTATIVE (EUROFUNG)-RELATED-RELATED"/>
    <property type="match status" value="1"/>
</dbReference>
<name>A0ABR1JPC1_9AGAR</name>
<keyword evidence="10" id="KW-0408">Iron</keyword>
<protein>
    <recommendedName>
        <fullName evidence="17">Cytochrome P450</fullName>
    </recommendedName>
</protein>
<gene>
    <name evidence="15" type="ORF">VKT23_006500</name>
</gene>
<keyword evidence="9" id="KW-0560">Oxidoreductase</keyword>
<reference evidence="15 16" key="1">
    <citation type="submission" date="2024-01" db="EMBL/GenBank/DDBJ databases">
        <title>A draft genome for the cacao thread blight pathogen Marasmiellus scandens.</title>
        <authorList>
            <person name="Baruah I.K."/>
            <person name="Leung J."/>
            <person name="Bukari Y."/>
            <person name="Amoako-Attah I."/>
            <person name="Meinhardt L.W."/>
            <person name="Bailey B.A."/>
            <person name="Cohen S.P."/>
        </authorList>
    </citation>
    <scope>NUCLEOTIDE SEQUENCE [LARGE SCALE GENOMIC DNA]</scope>
    <source>
        <strain evidence="15 16">GH-19</strain>
    </source>
</reference>
<dbReference type="PRINTS" id="PR00385">
    <property type="entry name" value="P450"/>
</dbReference>
<dbReference type="PRINTS" id="PR00463">
    <property type="entry name" value="EP450I"/>
</dbReference>
<keyword evidence="5" id="KW-0349">Heme</keyword>
<dbReference type="InterPro" id="IPR050364">
    <property type="entry name" value="Cytochrome_P450_fung"/>
</dbReference>
<evidence type="ECO:0000256" key="9">
    <source>
        <dbReference type="ARBA" id="ARBA00023002"/>
    </source>
</evidence>
<evidence type="ECO:0000313" key="15">
    <source>
        <dbReference type="EMBL" id="KAK7464332.1"/>
    </source>
</evidence>
<evidence type="ECO:0000256" key="12">
    <source>
        <dbReference type="ARBA" id="ARBA00023136"/>
    </source>
</evidence>
<dbReference type="Pfam" id="PF00067">
    <property type="entry name" value="p450"/>
    <property type="match status" value="1"/>
</dbReference>
<keyword evidence="7" id="KW-0479">Metal-binding</keyword>
<comment type="pathway">
    <text evidence="3">Secondary metabolite biosynthesis.</text>
</comment>
<comment type="caution">
    <text evidence="15">The sequence shown here is derived from an EMBL/GenBank/DDBJ whole genome shotgun (WGS) entry which is preliminary data.</text>
</comment>
<evidence type="ECO:0000256" key="11">
    <source>
        <dbReference type="ARBA" id="ARBA00023033"/>
    </source>
</evidence>
<keyword evidence="13" id="KW-0325">Glycoprotein</keyword>
<comment type="cofactor">
    <cofactor evidence="1">
        <name>heme</name>
        <dbReference type="ChEBI" id="CHEBI:30413"/>
    </cofactor>
</comment>
<accession>A0ABR1JPC1</accession>
<dbReference type="InterPro" id="IPR002401">
    <property type="entry name" value="Cyt_P450_E_grp-I"/>
</dbReference>
<dbReference type="InterPro" id="IPR001128">
    <property type="entry name" value="Cyt_P450"/>
</dbReference>
<evidence type="ECO:0000256" key="4">
    <source>
        <dbReference type="ARBA" id="ARBA00010617"/>
    </source>
</evidence>
<proteinExistence type="inferred from homology"/>
<evidence type="ECO:0000256" key="6">
    <source>
        <dbReference type="ARBA" id="ARBA00022692"/>
    </source>
</evidence>
<dbReference type="Gene3D" id="1.10.630.10">
    <property type="entry name" value="Cytochrome P450"/>
    <property type="match status" value="1"/>
</dbReference>
<evidence type="ECO:0000256" key="14">
    <source>
        <dbReference type="SAM" id="SignalP"/>
    </source>
</evidence>
<comment type="similarity">
    <text evidence="4">Belongs to the cytochrome P450 family.</text>
</comment>
<evidence type="ECO:0000256" key="10">
    <source>
        <dbReference type="ARBA" id="ARBA00023004"/>
    </source>
</evidence>
<keyword evidence="11" id="KW-0503">Monooxygenase</keyword>
<evidence type="ECO:0008006" key="17">
    <source>
        <dbReference type="Google" id="ProtNLM"/>
    </source>
</evidence>
<sequence length="519" mass="59264">MTGFNTAVILVCALLIVRVVQRRNLKLPPGPFSLPVIGNAFQFNLVKAWHLCDEYKKRYGPIVYLNLLGQPVVILNTKKVANDLLVQRAANYSDRPRIIVGGEYLTGGMNMIVARYGELWRKMRRCSQSALSTKVVNQYHSIQHDEMVIMTYGIMHDSSHWMEQVLRATSSVILSIVYDLPPLKTFDEPFAIKTNDFVNRVSSASYPGAYLVDLFPLLDYVPAWAARWKRDAQKDFKFYSALFENKFKAIKERMIKGEEHRKSFCASVAENQEKMSISDVESAWLAGTLYQAGHDTTYSTIMWFIFAILHYPKVQEKAQEELDKVIGRSRMPSFADFKHLPYIRAIVKETLRWRPVAPFGVSHSALEDDYYEGYYIAKGTLCMANIWSINRDTEVYGPDADDFKPERHLDESTGELKDASDEGHASYGFGYRDCVGRHLANDSLFIAISMILWFMKVGLGQDENGCNVLPDIDGEDTDGFIVRPPPFKISVQSRFPEAEMILRQARDDVVNSENYVRDV</sequence>
<dbReference type="InterPro" id="IPR036396">
    <property type="entry name" value="Cyt_P450_sf"/>
</dbReference>
<evidence type="ECO:0000256" key="13">
    <source>
        <dbReference type="ARBA" id="ARBA00023180"/>
    </source>
</evidence>
<evidence type="ECO:0000256" key="8">
    <source>
        <dbReference type="ARBA" id="ARBA00022989"/>
    </source>
</evidence>
<dbReference type="EMBL" id="JBANRG010000008">
    <property type="protein sequence ID" value="KAK7464332.1"/>
    <property type="molecule type" value="Genomic_DNA"/>
</dbReference>
<evidence type="ECO:0000256" key="5">
    <source>
        <dbReference type="ARBA" id="ARBA00022617"/>
    </source>
</evidence>
<feature type="signal peptide" evidence="14">
    <location>
        <begin position="1"/>
        <end position="22"/>
    </location>
</feature>
<evidence type="ECO:0000313" key="16">
    <source>
        <dbReference type="Proteomes" id="UP001498398"/>
    </source>
</evidence>
<dbReference type="PANTHER" id="PTHR46300:SF2">
    <property type="entry name" value="CYTOCHROME P450 MONOOXYGENASE ALNH-RELATED"/>
    <property type="match status" value="1"/>
</dbReference>
<keyword evidence="16" id="KW-1185">Reference proteome</keyword>
<dbReference type="SUPFAM" id="SSF48264">
    <property type="entry name" value="Cytochrome P450"/>
    <property type="match status" value="1"/>
</dbReference>
<keyword evidence="12" id="KW-0472">Membrane</keyword>